<keyword evidence="2" id="KW-1185">Reference proteome</keyword>
<sequence length="573" mass="62483">MHAHHARWTIATGFEDVILDVPMVDGAHNLIKKALACLASRTKFFPTRSPPTCCPNDGIAVRSMLEQGFLFNVIARVLSDVCVVPAAEAEAQAIATLSLERHAIASCAHSLSGQRGSSKEAADAQLFYRKFRQTASNWSEFGMDCASAFPIGQLGSPTCSINSVGAHLTPAELLGSLQSLSLNRVGSDALTDPRLRSHRDLVKNTSSPGAFVVAKGQQGYRAARPRHVVFTPATNVRISPIKFDKYSAPHATRLADCDHPLMACTLLDTLNSLSGKRSMTRSQCSHLFLHMRIGNARSGSFPAKEPAVERACSIKKALRTRDLRSLAPRQRNDLVEVSKPFAIVHGATARASSVSQFLRHRRPQSSTPHTHFFEGAAYDKVAHLRLRENQTCTSSCALMDRTALLTVDQVGLHALATCVLDSGLISDTCLIGHSMGGWVLQRASSLLQMSCECVRGGFFLDSRLQYPRLISDDDVGFTLRKKLDLQFPRHAGACWLLGCQSTGCFRIATPHTELHTSEHFFNAAHATSADMISHLALLTELPNTKCFGSASHSWVVIQCFVDASLAIRPYTRA</sequence>
<name>A0ABN9UZT3_9DINO</name>
<evidence type="ECO:0000313" key="2">
    <source>
        <dbReference type="Proteomes" id="UP001189429"/>
    </source>
</evidence>
<gene>
    <name evidence="1" type="ORF">PCOR1329_LOCUS53065</name>
</gene>
<dbReference type="Proteomes" id="UP001189429">
    <property type="component" value="Unassembled WGS sequence"/>
</dbReference>
<accession>A0ABN9UZT3</accession>
<reference evidence="1" key="1">
    <citation type="submission" date="2023-10" db="EMBL/GenBank/DDBJ databases">
        <authorList>
            <person name="Chen Y."/>
            <person name="Shah S."/>
            <person name="Dougan E. K."/>
            <person name="Thang M."/>
            <person name="Chan C."/>
        </authorList>
    </citation>
    <scope>NUCLEOTIDE SEQUENCE [LARGE SCALE GENOMIC DNA]</scope>
</reference>
<proteinExistence type="predicted"/>
<organism evidence="1 2">
    <name type="scientific">Prorocentrum cordatum</name>
    <dbReference type="NCBI Taxonomy" id="2364126"/>
    <lineage>
        <taxon>Eukaryota</taxon>
        <taxon>Sar</taxon>
        <taxon>Alveolata</taxon>
        <taxon>Dinophyceae</taxon>
        <taxon>Prorocentrales</taxon>
        <taxon>Prorocentraceae</taxon>
        <taxon>Prorocentrum</taxon>
    </lineage>
</organism>
<evidence type="ECO:0000313" key="1">
    <source>
        <dbReference type="EMBL" id="CAK0865587.1"/>
    </source>
</evidence>
<comment type="caution">
    <text evidence="1">The sequence shown here is derived from an EMBL/GenBank/DDBJ whole genome shotgun (WGS) entry which is preliminary data.</text>
</comment>
<evidence type="ECO:0008006" key="3">
    <source>
        <dbReference type="Google" id="ProtNLM"/>
    </source>
</evidence>
<dbReference type="EMBL" id="CAUYUJ010016464">
    <property type="protein sequence ID" value="CAK0865587.1"/>
    <property type="molecule type" value="Genomic_DNA"/>
</dbReference>
<protein>
    <recommendedName>
        <fullName evidence="3">GPI inositol-deacylase</fullName>
    </recommendedName>
</protein>